<dbReference type="GO" id="GO:0003700">
    <property type="term" value="F:DNA-binding transcription factor activity"/>
    <property type="evidence" value="ECO:0007669"/>
    <property type="project" value="InterPro"/>
</dbReference>
<dbReference type="InterPro" id="IPR018060">
    <property type="entry name" value="HTH_AraC"/>
</dbReference>
<dbReference type="Pfam" id="PF12833">
    <property type="entry name" value="HTH_18"/>
    <property type="match status" value="1"/>
</dbReference>
<proteinExistence type="predicted"/>
<organism evidence="5 6">
    <name type="scientific">Pseudomonas cichorii</name>
    <dbReference type="NCBI Taxonomy" id="36746"/>
    <lineage>
        <taxon>Bacteria</taxon>
        <taxon>Pseudomonadati</taxon>
        <taxon>Pseudomonadota</taxon>
        <taxon>Gammaproteobacteria</taxon>
        <taxon>Pseudomonadales</taxon>
        <taxon>Pseudomonadaceae</taxon>
        <taxon>Pseudomonas</taxon>
    </lineage>
</organism>
<evidence type="ECO:0000256" key="2">
    <source>
        <dbReference type="ARBA" id="ARBA00023125"/>
    </source>
</evidence>
<dbReference type="SMART" id="SM00342">
    <property type="entry name" value="HTH_ARAC"/>
    <property type="match status" value="1"/>
</dbReference>
<dbReference type="PANTHER" id="PTHR43280">
    <property type="entry name" value="ARAC-FAMILY TRANSCRIPTIONAL REGULATOR"/>
    <property type="match status" value="1"/>
</dbReference>
<feature type="domain" description="HTH araC/xylS-type" evidence="4">
    <location>
        <begin position="226"/>
        <end position="327"/>
    </location>
</feature>
<comment type="caution">
    <text evidence="5">The sequence shown here is derived from an EMBL/GenBank/DDBJ whole genome shotgun (WGS) entry which is preliminary data.</text>
</comment>
<evidence type="ECO:0000313" key="6">
    <source>
        <dbReference type="Proteomes" id="UP000277236"/>
    </source>
</evidence>
<dbReference type="SUPFAM" id="SSF46689">
    <property type="entry name" value="Homeodomain-like"/>
    <property type="match status" value="1"/>
</dbReference>
<name>A0A3M4LPM9_PSECI</name>
<dbReference type="InterPro" id="IPR020449">
    <property type="entry name" value="Tscrpt_reg_AraC-type_HTH"/>
</dbReference>
<dbReference type="GO" id="GO:0043565">
    <property type="term" value="F:sequence-specific DNA binding"/>
    <property type="evidence" value="ECO:0007669"/>
    <property type="project" value="InterPro"/>
</dbReference>
<keyword evidence="3" id="KW-0804">Transcription</keyword>
<dbReference type="GO" id="GO:0009893">
    <property type="term" value="P:positive regulation of metabolic process"/>
    <property type="evidence" value="ECO:0007669"/>
    <property type="project" value="UniProtKB-ARBA"/>
</dbReference>
<evidence type="ECO:0000256" key="3">
    <source>
        <dbReference type="ARBA" id="ARBA00023163"/>
    </source>
</evidence>
<gene>
    <name evidence="5" type="ORF">ALQ04_02085</name>
</gene>
<dbReference type="NCBIfam" id="NF007243">
    <property type="entry name" value="PRK09685.1"/>
    <property type="match status" value="1"/>
</dbReference>
<dbReference type="PRINTS" id="PR00032">
    <property type="entry name" value="HTHARAC"/>
</dbReference>
<dbReference type="PANTHER" id="PTHR43280:SF31">
    <property type="entry name" value="TRANSCRIPTIONAL REGULATORY PROTEIN"/>
    <property type="match status" value="1"/>
</dbReference>
<dbReference type="PROSITE" id="PS00041">
    <property type="entry name" value="HTH_ARAC_FAMILY_1"/>
    <property type="match status" value="1"/>
</dbReference>
<dbReference type="InterPro" id="IPR009057">
    <property type="entry name" value="Homeodomain-like_sf"/>
</dbReference>
<dbReference type="EMBL" id="RBRE01000068">
    <property type="protein sequence ID" value="RMQ43445.1"/>
    <property type="molecule type" value="Genomic_DNA"/>
</dbReference>
<evidence type="ECO:0000256" key="1">
    <source>
        <dbReference type="ARBA" id="ARBA00023015"/>
    </source>
</evidence>
<dbReference type="Proteomes" id="UP000277236">
    <property type="component" value="Unassembled WGS sequence"/>
</dbReference>
<accession>A0A3M4LPM9</accession>
<sequence>MLTIAQQKQKAKVEATMSIQQSVQDGLENWSRDLRAVCGHFDTELAFNRSLFIGNVSKFSRGGLPLANLRTNAGVIKRPEANADHDNDQHCFLVSQRSGYCQISQNGQSIQLAPGELLLMDSVGSIEITPFGLIEHASLSLSREEVCKQFGGHPRTFGKISSSKACGRMLHVLMDQLCKDELDGEGFLGEGQALQCAFISLLGSAFEQDGDARDDSASLQGSNLRSYVQKVIDESLTQPGLSPVGLANRLNISVRHLYRLFEEQDDSVCRYIQRARLKRSADDLTNPFLRSESITSIAYKWGFTDSAHFSRSFKKQFELSPKDFRSSHLQQAVGAA</sequence>
<dbReference type="PROSITE" id="PS01124">
    <property type="entry name" value="HTH_ARAC_FAMILY_2"/>
    <property type="match status" value="1"/>
</dbReference>
<dbReference type="Gene3D" id="1.10.10.60">
    <property type="entry name" value="Homeodomain-like"/>
    <property type="match status" value="1"/>
</dbReference>
<keyword evidence="1" id="KW-0805">Transcription regulation</keyword>
<evidence type="ECO:0000259" key="4">
    <source>
        <dbReference type="PROSITE" id="PS01124"/>
    </source>
</evidence>
<dbReference type="AlphaFoldDB" id="A0A3M4LPM9"/>
<protein>
    <submittedName>
        <fullName evidence="5">DNA-binding domain-containing protein, AraC-type</fullName>
    </submittedName>
</protein>
<dbReference type="InterPro" id="IPR018062">
    <property type="entry name" value="HTH_AraC-typ_CS"/>
</dbReference>
<evidence type="ECO:0000313" key="5">
    <source>
        <dbReference type="EMBL" id="RMQ43445.1"/>
    </source>
</evidence>
<keyword evidence="2 5" id="KW-0238">DNA-binding</keyword>
<reference evidence="5 6" key="1">
    <citation type="submission" date="2018-08" db="EMBL/GenBank/DDBJ databases">
        <title>Recombination of ecologically and evolutionarily significant loci maintains genetic cohesion in the Pseudomonas syringae species complex.</title>
        <authorList>
            <person name="Dillon M."/>
            <person name="Thakur S."/>
            <person name="Almeida R.N.D."/>
            <person name="Weir B.S."/>
            <person name="Guttman D.S."/>
        </authorList>
    </citation>
    <scope>NUCLEOTIDE SEQUENCE [LARGE SCALE GENOMIC DNA]</scope>
    <source>
        <strain evidence="5 6">ICMP 3353</strain>
    </source>
</reference>